<dbReference type="STRING" id="320771.Cflav_PD0864"/>
<evidence type="ECO:0000313" key="2">
    <source>
        <dbReference type="EMBL" id="EEF57914.1"/>
    </source>
</evidence>
<evidence type="ECO:0000313" key="3">
    <source>
        <dbReference type="Proteomes" id="UP000003688"/>
    </source>
</evidence>
<protein>
    <submittedName>
        <fullName evidence="2">Uncharacterized protein</fullName>
    </submittedName>
</protein>
<reference evidence="2 3" key="1">
    <citation type="journal article" date="2011" name="J. Bacteriol.">
        <title>Genome sequence of 'Pedosphaera parvula' Ellin514, an aerobic Verrucomicrobial isolate from pasture soil.</title>
        <authorList>
            <person name="Kant R."/>
            <person name="van Passel M.W."/>
            <person name="Sangwan P."/>
            <person name="Palva A."/>
            <person name="Lucas S."/>
            <person name="Copeland A."/>
            <person name="Lapidus A."/>
            <person name="Glavina Del Rio T."/>
            <person name="Dalin E."/>
            <person name="Tice H."/>
            <person name="Bruce D."/>
            <person name="Goodwin L."/>
            <person name="Pitluck S."/>
            <person name="Chertkov O."/>
            <person name="Larimer F.W."/>
            <person name="Land M.L."/>
            <person name="Hauser L."/>
            <person name="Brettin T.S."/>
            <person name="Detter J.C."/>
            <person name="Han S."/>
            <person name="de Vos W.M."/>
            <person name="Janssen P.H."/>
            <person name="Smidt H."/>
        </authorList>
    </citation>
    <scope>NUCLEOTIDE SEQUENCE [LARGE SCALE GENOMIC DNA]</scope>
    <source>
        <strain evidence="2 3">Ellin514</strain>
    </source>
</reference>
<name>B9XQI9_PEDPL</name>
<feature type="region of interest" description="Disordered" evidence="1">
    <location>
        <begin position="1"/>
        <end position="20"/>
    </location>
</feature>
<organism evidence="2 3">
    <name type="scientific">Pedosphaera parvula (strain Ellin514)</name>
    <dbReference type="NCBI Taxonomy" id="320771"/>
    <lineage>
        <taxon>Bacteria</taxon>
        <taxon>Pseudomonadati</taxon>
        <taxon>Verrucomicrobiota</taxon>
        <taxon>Pedosphaerae</taxon>
        <taxon>Pedosphaerales</taxon>
        <taxon>Pedosphaeraceae</taxon>
        <taxon>Pedosphaera</taxon>
    </lineage>
</organism>
<proteinExistence type="predicted"/>
<accession>B9XQI9</accession>
<dbReference type="EMBL" id="ABOX02000054">
    <property type="protein sequence ID" value="EEF57914.1"/>
    <property type="molecule type" value="Genomic_DNA"/>
</dbReference>
<evidence type="ECO:0000256" key="1">
    <source>
        <dbReference type="SAM" id="MobiDB-lite"/>
    </source>
</evidence>
<keyword evidence="3" id="KW-1185">Reference proteome</keyword>
<comment type="caution">
    <text evidence="2">The sequence shown here is derived from an EMBL/GenBank/DDBJ whole genome shotgun (WGS) entry which is preliminary data.</text>
</comment>
<dbReference type="Proteomes" id="UP000003688">
    <property type="component" value="Unassembled WGS sequence"/>
</dbReference>
<gene>
    <name evidence="2" type="ORF">Cflav_PD0864</name>
</gene>
<sequence length="81" mass="8945" precursor="true">MNLIFRHGDGSASLPLDGDNSPSIGRPWLTSQSNVTRLHGTVPLLSVKVQRNYGTQLSYWSENWAGGKLASTIRCRLMTQT</sequence>
<dbReference type="AlphaFoldDB" id="B9XQI9"/>